<dbReference type="PANTHER" id="PTHR48079">
    <property type="entry name" value="PROTEIN YEEZ"/>
    <property type="match status" value="1"/>
</dbReference>
<dbReference type="AlphaFoldDB" id="A0A562VP83"/>
<dbReference type="RefSeq" id="WP_145020378.1">
    <property type="nucleotide sequence ID" value="NZ_VLLN01000007.1"/>
</dbReference>
<evidence type="ECO:0000313" key="4">
    <source>
        <dbReference type="Proteomes" id="UP000319449"/>
    </source>
</evidence>
<evidence type="ECO:0000259" key="2">
    <source>
        <dbReference type="Pfam" id="PF02254"/>
    </source>
</evidence>
<dbReference type="GO" id="GO:0005737">
    <property type="term" value="C:cytoplasm"/>
    <property type="evidence" value="ECO:0007669"/>
    <property type="project" value="TreeGrafter"/>
</dbReference>
<feature type="domain" description="RCK N-terminal" evidence="2">
    <location>
        <begin position="5"/>
        <end position="66"/>
    </location>
</feature>
<keyword evidence="4" id="KW-1185">Reference proteome</keyword>
<sequence>MQKLFVIGCGDIGLRTARMAKQQGIEPTGLVRSADHAERLTREGIHAMLGNLDEPESLRKLDLSGSLALYCVPPPGGGITDPRAENFCAALSAASKPLKLVYLSTSGVYGDCGKTLVTEETVPNPQTARAKRRLAAEQTFLRWGAEHGVAIVILRVTGIYGPGRIPMDKILGRHPLLNEHEAPLTNRIHADDLATVCLAALLRGEHGEIFNVSDGESSTMTAYFNAIADMMGVQRAPQVSLVEARGVMTPLMFSYMTESRRMDNRKMLERLGVTLRYPTLDKGLKSVFSETGGGQGES</sequence>
<dbReference type="InterPro" id="IPR036291">
    <property type="entry name" value="NAD(P)-bd_dom_sf"/>
</dbReference>
<evidence type="ECO:0000313" key="3">
    <source>
        <dbReference type="EMBL" id="TWJ19622.1"/>
    </source>
</evidence>
<dbReference type="CDD" id="cd05266">
    <property type="entry name" value="SDR_a4"/>
    <property type="match status" value="1"/>
</dbReference>
<dbReference type="PANTHER" id="PTHR48079:SF6">
    <property type="entry name" value="NAD(P)-BINDING DOMAIN-CONTAINING PROTEIN-RELATED"/>
    <property type="match status" value="1"/>
</dbReference>
<dbReference type="Pfam" id="PF02254">
    <property type="entry name" value="TrkA_N"/>
    <property type="match status" value="1"/>
</dbReference>
<dbReference type="EMBL" id="VLLN01000007">
    <property type="protein sequence ID" value="TWJ19622.1"/>
    <property type="molecule type" value="Genomic_DNA"/>
</dbReference>
<dbReference type="InterPro" id="IPR003148">
    <property type="entry name" value="RCK_N"/>
</dbReference>
<comment type="caution">
    <text evidence="3">The sequence shown here is derived from an EMBL/GenBank/DDBJ whole genome shotgun (WGS) entry which is preliminary data.</text>
</comment>
<dbReference type="GO" id="GO:0004029">
    <property type="term" value="F:aldehyde dehydrogenase (NAD+) activity"/>
    <property type="evidence" value="ECO:0007669"/>
    <property type="project" value="TreeGrafter"/>
</dbReference>
<dbReference type="InterPro" id="IPR001509">
    <property type="entry name" value="Epimerase_deHydtase"/>
</dbReference>
<reference evidence="3 4" key="1">
    <citation type="submission" date="2019-07" db="EMBL/GenBank/DDBJ databases">
        <title>Genomic Encyclopedia of Archaeal and Bacterial Type Strains, Phase II (KMG-II): from individual species to whole genera.</title>
        <authorList>
            <person name="Goeker M."/>
        </authorList>
    </citation>
    <scope>NUCLEOTIDE SEQUENCE [LARGE SCALE GENOMIC DNA]</scope>
    <source>
        <strain evidence="3 4">ATCC BAA-1139</strain>
    </source>
</reference>
<proteinExistence type="predicted"/>
<dbReference type="InterPro" id="IPR051783">
    <property type="entry name" value="NAD(P)-dependent_oxidoreduct"/>
</dbReference>
<dbReference type="Gene3D" id="3.40.50.720">
    <property type="entry name" value="NAD(P)-binding Rossmann-like Domain"/>
    <property type="match status" value="1"/>
</dbReference>
<accession>A0A562VP83</accession>
<evidence type="ECO:0000259" key="1">
    <source>
        <dbReference type="Pfam" id="PF01370"/>
    </source>
</evidence>
<gene>
    <name evidence="3" type="ORF">JN12_01422</name>
</gene>
<dbReference type="OrthoDB" id="9808276at2"/>
<feature type="domain" description="NAD-dependent epimerase/dehydratase" evidence="1">
    <location>
        <begin position="91"/>
        <end position="212"/>
    </location>
</feature>
<organism evidence="3 4">
    <name type="scientific">Geobacter argillaceus</name>
    <dbReference type="NCBI Taxonomy" id="345631"/>
    <lineage>
        <taxon>Bacteria</taxon>
        <taxon>Pseudomonadati</taxon>
        <taxon>Thermodesulfobacteriota</taxon>
        <taxon>Desulfuromonadia</taxon>
        <taxon>Geobacterales</taxon>
        <taxon>Geobacteraceae</taxon>
        <taxon>Geobacter</taxon>
    </lineage>
</organism>
<dbReference type="Pfam" id="PF01370">
    <property type="entry name" value="Epimerase"/>
    <property type="match status" value="1"/>
</dbReference>
<dbReference type="Proteomes" id="UP000319449">
    <property type="component" value="Unassembled WGS sequence"/>
</dbReference>
<name>A0A562VP83_9BACT</name>
<protein>
    <submittedName>
        <fullName evidence="3">Nucleoside-diphosphate-sugar epimerase</fullName>
    </submittedName>
</protein>
<dbReference type="GO" id="GO:0006813">
    <property type="term" value="P:potassium ion transport"/>
    <property type="evidence" value="ECO:0007669"/>
    <property type="project" value="InterPro"/>
</dbReference>
<dbReference type="SUPFAM" id="SSF51735">
    <property type="entry name" value="NAD(P)-binding Rossmann-fold domains"/>
    <property type="match status" value="1"/>
</dbReference>